<gene>
    <name evidence="6 8" type="primary">rnd</name>
    <name evidence="8" type="ORF">GCM10007053_11870</name>
</gene>
<dbReference type="AlphaFoldDB" id="A0A919CJ67"/>
<dbReference type="Pfam" id="PF00570">
    <property type="entry name" value="HRDC"/>
    <property type="match status" value="1"/>
</dbReference>
<dbReference type="Proteomes" id="UP000644693">
    <property type="component" value="Unassembled WGS sequence"/>
</dbReference>
<comment type="similarity">
    <text evidence="6">Belongs to the RNase D family.</text>
</comment>
<dbReference type="InterPro" id="IPR036397">
    <property type="entry name" value="RNaseH_sf"/>
</dbReference>
<dbReference type="GO" id="GO:0000166">
    <property type="term" value="F:nucleotide binding"/>
    <property type="evidence" value="ECO:0007669"/>
    <property type="project" value="InterPro"/>
</dbReference>
<keyword evidence="5 6" id="KW-0269">Exonuclease</keyword>
<dbReference type="InterPro" id="IPR044876">
    <property type="entry name" value="HRDC_dom_sf"/>
</dbReference>
<comment type="cofactor">
    <cofactor evidence="6">
        <name>a divalent metal cation</name>
        <dbReference type="ChEBI" id="CHEBI:60240"/>
    </cofactor>
</comment>
<dbReference type="PANTHER" id="PTHR47649">
    <property type="entry name" value="RIBONUCLEASE D"/>
    <property type="match status" value="1"/>
</dbReference>
<dbReference type="SMART" id="SM00474">
    <property type="entry name" value="35EXOc"/>
    <property type="match status" value="1"/>
</dbReference>
<evidence type="ECO:0000256" key="4">
    <source>
        <dbReference type="ARBA" id="ARBA00022801"/>
    </source>
</evidence>
<dbReference type="CDD" id="cd06142">
    <property type="entry name" value="RNaseD_exo"/>
    <property type="match status" value="1"/>
</dbReference>
<evidence type="ECO:0000256" key="5">
    <source>
        <dbReference type="ARBA" id="ARBA00022839"/>
    </source>
</evidence>
<dbReference type="InterPro" id="IPR051086">
    <property type="entry name" value="RNase_D-like"/>
</dbReference>
<dbReference type="HAMAP" id="MF_01899">
    <property type="entry name" value="RNase_D"/>
    <property type="match status" value="1"/>
</dbReference>
<dbReference type="RefSeq" id="WP_189476113.1">
    <property type="nucleotide sequence ID" value="NZ_BMYM01000001.1"/>
</dbReference>
<organism evidence="8 9">
    <name type="scientific">Parahalioglobus pacificus</name>
    <dbReference type="NCBI Taxonomy" id="930806"/>
    <lineage>
        <taxon>Bacteria</taxon>
        <taxon>Pseudomonadati</taxon>
        <taxon>Pseudomonadota</taxon>
        <taxon>Gammaproteobacteria</taxon>
        <taxon>Cellvibrionales</taxon>
        <taxon>Halieaceae</taxon>
        <taxon>Parahalioglobus</taxon>
    </lineage>
</organism>
<keyword evidence="1 6" id="KW-0963">Cytoplasm</keyword>
<dbReference type="InterPro" id="IPR010997">
    <property type="entry name" value="HRDC-like_sf"/>
</dbReference>
<dbReference type="PROSITE" id="PS50967">
    <property type="entry name" value="HRDC"/>
    <property type="match status" value="1"/>
</dbReference>
<dbReference type="GO" id="GO:0008408">
    <property type="term" value="F:3'-5' exonuclease activity"/>
    <property type="evidence" value="ECO:0007669"/>
    <property type="project" value="InterPro"/>
</dbReference>
<comment type="caution">
    <text evidence="8">The sequence shown here is derived from an EMBL/GenBank/DDBJ whole genome shotgun (WGS) entry which is preliminary data.</text>
</comment>
<evidence type="ECO:0000256" key="1">
    <source>
        <dbReference type="ARBA" id="ARBA00022490"/>
    </source>
</evidence>
<evidence type="ECO:0000259" key="7">
    <source>
        <dbReference type="PROSITE" id="PS50967"/>
    </source>
</evidence>
<proteinExistence type="inferred from homology"/>
<dbReference type="SUPFAM" id="SSF47819">
    <property type="entry name" value="HRDC-like"/>
    <property type="match status" value="2"/>
</dbReference>
<reference evidence="8" key="1">
    <citation type="journal article" date="2014" name="Int. J. Syst. Evol. Microbiol.">
        <title>Complete genome sequence of Corynebacterium casei LMG S-19264T (=DSM 44701T), isolated from a smear-ripened cheese.</title>
        <authorList>
            <consortium name="US DOE Joint Genome Institute (JGI-PGF)"/>
            <person name="Walter F."/>
            <person name="Albersmeier A."/>
            <person name="Kalinowski J."/>
            <person name="Ruckert C."/>
        </authorList>
    </citation>
    <scope>NUCLEOTIDE SEQUENCE</scope>
    <source>
        <strain evidence="8">KCTC 23430</strain>
    </source>
</reference>
<accession>A0A919CJ67</accession>
<feature type="domain" description="HRDC" evidence="7">
    <location>
        <begin position="208"/>
        <end position="288"/>
    </location>
</feature>
<dbReference type="SUPFAM" id="SSF53098">
    <property type="entry name" value="Ribonuclease H-like"/>
    <property type="match status" value="1"/>
</dbReference>
<evidence type="ECO:0000256" key="2">
    <source>
        <dbReference type="ARBA" id="ARBA00022694"/>
    </source>
</evidence>
<keyword evidence="9" id="KW-1185">Reference proteome</keyword>
<evidence type="ECO:0000256" key="6">
    <source>
        <dbReference type="HAMAP-Rule" id="MF_01899"/>
    </source>
</evidence>
<dbReference type="InterPro" id="IPR002562">
    <property type="entry name" value="3'-5'_exonuclease_dom"/>
</dbReference>
<dbReference type="EMBL" id="BMYM01000001">
    <property type="protein sequence ID" value="GHD30270.1"/>
    <property type="molecule type" value="Genomic_DNA"/>
</dbReference>
<keyword evidence="2 6" id="KW-0819">tRNA processing</keyword>
<name>A0A919CJ67_9GAMM</name>
<dbReference type="Gene3D" id="1.10.150.80">
    <property type="entry name" value="HRDC domain"/>
    <property type="match status" value="1"/>
</dbReference>
<dbReference type="GO" id="GO:0033890">
    <property type="term" value="F:ribonuclease D activity"/>
    <property type="evidence" value="ECO:0007669"/>
    <property type="project" value="UniProtKB-UniRule"/>
</dbReference>
<dbReference type="Pfam" id="PF01612">
    <property type="entry name" value="DNA_pol_A_exo1"/>
    <property type="match status" value="1"/>
</dbReference>
<evidence type="ECO:0000313" key="9">
    <source>
        <dbReference type="Proteomes" id="UP000644693"/>
    </source>
</evidence>
<dbReference type="PANTHER" id="PTHR47649:SF1">
    <property type="entry name" value="RIBONUCLEASE D"/>
    <property type="match status" value="1"/>
</dbReference>
<dbReference type="NCBIfam" id="TIGR01388">
    <property type="entry name" value="rnd"/>
    <property type="match status" value="1"/>
</dbReference>
<dbReference type="Gene3D" id="3.30.420.10">
    <property type="entry name" value="Ribonuclease H-like superfamily/Ribonuclease H"/>
    <property type="match status" value="1"/>
</dbReference>
<dbReference type="InterPro" id="IPR006292">
    <property type="entry name" value="RNase_D"/>
</dbReference>
<keyword evidence="4 6" id="KW-0378">Hydrolase</keyword>
<evidence type="ECO:0000313" key="8">
    <source>
        <dbReference type="EMBL" id="GHD30270.1"/>
    </source>
</evidence>
<dbReference type="GO" id="GO:0003676">
    <property type="term" value="F:nucleic acid binding"/>
    <property type="evidence" value="ECO:0007669"/>
    <property type="project" value="InterPro"/>
</dbReference>
<sequence length="372" mass="41287">MSWRLIEGDAELAEALAAHASATAVAVDTEFMRRNTYFPKVALVQLCFESEALLIDPLTLGNTQPLKDLLTDDRTVKVLHSASEDLEVFDHWLGVLPQPLFDTQRGAALLNRGFGLGYRALVLEHCDVDLPKGETRSDWLQRPLTQSQCEYAAQDVTYLLTVYRDLLAAAEQVGRVDWVLAEGADAVAAFGQSRSNYYRKIKSAWHLRPQQLAALESICQWREATAIKRDKPRGWIIDDKACLAIAKAMPASVRQLARATELPQGAVRRFGDALLGCVAECAERPDAECPAPLPEPLNSGQRNKLKALKARARAVAEGLDMAPEALLQAKDYELLLRESEGVAIHEPAHWWGWRETAAIQPLRQYLTREGAA</sequence>
<dbReference type="InterPro" id="IPR002121">
    <property type="entry name" value="HRDC_dom"/>
</dbReference>
<evidence type="ECO:0000256" key="3">
    <source>
        <dbReference type="ARBA" id="ARBA00022722"/>
    </source>
</evidence>
<protein>
    <recommendedName>
        <fullName evidence="6">Ribonuclease D</fullName>
        <shortName evidence="6">RNase D</shortName>
        <ecNumber evidence="6">3.1.13.5</ecNumber>
    </recommendedName>
</protein>
<comment type="catalytic activity">
    <reaction evidence="6">
        <text>Exonucleolytic cleavage that removes extra residues from the 3'-terminus of tRNA to produce 5'-mononucleotides.</text>
        <dbReference type="EC" id="3.1.13.5"/>
    </reaction>
</comment>
<keyword evidence="3 6" id="KW-0540">Nuclease</keyword>
<comment type="function">
    <text evidence="6">Exonuclease involved in the 3' processing of various precursor tRNAs. Initiates hydrolysis at the 3'-terminus of an RNA molecule and releases 5'-mononucleotides.</text>
</comment>
<dbReference type="GO" id="GO:0042780">
    <property type="term" value="P:tRNA 3'-end processing"/>
    <property type="evidence" value="ECO:0007669"/>
    <property type="project" value="UniProtKB-UniRule"/>
</dbReference>
<comment type="subcellular location">
    <subcellularLocation>
        <location evidence="6">Cytoplasm</location>
    </subcellularLocation>
</comment>
<reference evidence="8" key="2">
    <citation type="submission" date="2020-09" db="EMBL/GenBank/DDBJ databases">
        <authorList>
            <person name="Sun Q."/>
            <person name="Kim S."/>
        </authorList>
    </citation>
    <scope>NUCLEOTIDE SEQUENCE</scope>
    <source>
        <strain evidence="8">KCTC 23430</strain>
    </source>
</reference>
<dbReference type="EC" id="3.1.13.5" evidence="6"/>
<dbReference type="GO" id="GO:0005737">
    <property type="term" value="C:cytoplasm"/>
    <property type="evidence" value="ECO:0007669"/>
    <property type="project" value="UniProtKB-SubCell"/>
</dbReference>
<dbReference type="InterPro" id="IPR012337">
    <property type="entry name" value="RNaseH-like_sf"/>
</dbReference>